<dbReference type="InParanoid" id="A0A165UCZ5"/>
<dbReference type="EMBL" id="KV425559">
    <property type="protein sequence ID" value="KZT27967.1"/>
    <property type="molecule type" value="Genomic_DNA"/>
</dbReference>
<keyword evidence="2" id="KW-1185">Reference proteome</keyword>
<proteinExistence type="predicted"/>
<accession>A0A165UCZ5</accession>
<organism evidence="1 2">
    <name type="scientific">Neolentinus lepideus HHB14362 ss-1</name>
    <dbReference type="NCBI Taxonomy" id="1314782"/>
    <lineage>
        <taxon>Eukaryota</taxon>
        <taxon>Fungi</taxon>
        <taxon>Dikarya</taxon>
        <taxon>Basidiomycota</taxon>
        <taxon>Agaricomycotina</taxon>
        <taxon>Agaricomycetes</taxon>
        <taxon>Gloeophyllales</taxon>
        <taxon>Gloeophyllaceae</taxon>
        <taxon>Neolentinus</taxon>
    </lineage>
</organism>
<protein>
    <submittedName>
        <fullName evidence="1">Uncharacterized protein</fullName>
    </submittedName>
</protein>
<evidence type="ECO:0000313" key="1">
    <source>
        <dbReference type="EMBL" id="KZT27967.1"/>
    </source>
</evidence>
<reference evidence="1 2" key="1">
    <citation type="journal article" date="2016" name="Mol. Biol. Evol.">
        <title>Comparative Genomics of Early-Diverging Mushroom-Forming Fungi Provides Insights into the Origins of Lignocellulose Decay Capabilities.</title>
        <authorList>
            <person name="Nagy L.G."/>
            <person name="Riley R."/>
            <person name="Tritt A."/>
            <person name="Adam C."/>
            <person name="Daum C."/>
            <person name="Floudas D."/>
            <person name="Sun H."/>
            <person name="Yadav J.S."/>
            <person name="Pangilinan J."/>
            <person name="Larsson K.H."/>
            <person name="Matsuura K."/>
            <person name="Barry K."/>
            <person name="Labutti K."/>
            <person name="Kuo R."/>
            <person name="Ohm R.A."/>
            <person name="Bhattacharya S.S."/>
            <person name="Shirouzu T."/>
            <person name="Yoshinaga Y."/>
            <person name="Martin F.M."/>
            <person name="Grigoriev I.V."/>
            <person name="Hibbett D.S."/>
        </authorList>
    </citation>
    <scope>NUCLEOTIDE SEQUENCE [LARGE SCALE GENOMIC DNA]</scope>
    <source>
        <strain evidence="1 2">HHB14362 ss-1</strain>
    </source>
</reference>
<gene>
    <name evidence="1" type="ORF">NEOLEDRAFT_1129858</name>
</gene>
<sequence>MTLASSTPSCLGAVVEAPWRLSGQIAEQLQKHGRSFEFILPVFNWNAWIYIICSPSSVLFAANDVCGSAWVSTTPLRQEVKRSLQDSQPCEQFGISEGALRQQSSQLTNAIQSTTPTTQMLRVTKHPKLYCRHRRPSWKSSQNLMNKRLDGHDWTGLRR</sequence>
<dbReference type="AlphaFoldDB" id="A0A165UCZ5"/>
<evidence type="ECO:0000313" key="2">
    <source>
        <dbReference type="Proteomes" id="UP000076761"/>
    </source>
</evidence>
<name>A0A165UCZ5_9AGAM</name>
<dbReference type="Proteomes" id="UP000076761">
    <property type="component" value="Unassembled WGS sequence"/>
</dbReference>